<evidence type="ECO:0000256" key="11">
    <source>
        <dbReference type="ARBA" id="ARBA00023163"/>
    </source>
</evidence>
<dbReference type="SMART" id="SM00862">
    <property type="entry name" value="Trans_reg_C"/>
    <property type="match status" value="1"/>
</dbReference>
<keyword evidence="10 13" id="KW-0238">DNA-binding</keyword>
<dbReference type="SMART" id="SM00448">
    <property type="entry name" value="REC"/>
    <property type="match status" value="1"/>
</dbReference>
<keyword evidence="7" id="KW-0067">ATP-binding</keyword>
<feature type="transmembrane region" description="Helical" evidence="14">
    <location>
        <begin position="237"/>
        <end position="265"/>
    </location>
</feature>
<dbReference type="InterPro" id="IPR003594">
    <property type="entry name" value="HATPase_dom"/>
</dbReference>
<dbReference type="Proteomes" id="UP000596248">
    <property type="component" value="Chromosome"/>
</dbReference>
<keyword evidence="9" id="KW-0805">Transcription regulation</keyword>
<comment type="catalytic activity">
    <reaction evidence="1">
        <text>ATP + protein L-histidine = ADP + protein N-phospho-L-histidine.</text>
        <dbReference type="EC" id="2.7.13.3"/>
    </reaction>
</comment>
<evidence type="ECO:0000256" key="8">
    <source>
        <dbReference type="ARBA" id="ARBA00023012"/>
    </source>
</evidence>
<keyword evidence="6" id="KW-0418">Kinase</keyword>
<dbReference type="InterPro" id="IPR003661">
    <property type="entry name" value="HisK_dim/P_dom"/>
</dbReference>
<reference evidence="18 19" key="1">
    <citation type="submission" date="2021-01" db="EMBL/GenBank/DDBJ databases">
        <title>Identification of strong promoters based on the transcriptome of Brevibacillus choshinensis.</title>
        <authorList>
            <person name="Yao D."/>
            <person name="Zhang K."/>
            <person name="Wu J."/>
        </authorList>
    </citation>
    <scope>NUCLEOTIDE SEQUENCE [LARGE SCALE GENOMIC DNA]</scope>
    <source>
        <strain evidence="18 19">HPD31-SP3</strain>
    </source>
</reference>
<dbReference type="SMART" id="SM00388">
    <property type="entry name" value="HisKA"/>
    <property type="match status" value="1"/>
</dbReference>
<dbReference type="InterPro" id="IPR036388">
    <property type="entry name" value="WH-like_DNA-bd_sf"/>
</dbReference>
<evidence type="ECO:0000256" key="9">
    <source>
        <dbReference type="ARBA" id="ARBA00023015"/>
    </source>
</evidence>
<dbReference type="CDD" id="cd17624">
    <property type="entry name" value="REC_OmpR_PmrA-like"/>
    <property type="match status" value="1"/>
</dbReference>
<dbReference type="CDD" id="cd00383">
    <property type="entry name" value="trans_reg_C"/>
    <property type="match status" value="1"/>
</dbReference>
<keyword evidence="4" id="KW-0808">Transferase</keyword>
<dbReference type="SUPFAM" id="SSF47384">
    <property type="entry name" value="Homodimeric domain of signal transducing histidine kinase"/>
    <property type="match status" value="1"/>
</dbReference>
<keyword evidence="8" id="KW-0902">Two-component regulatory system</keyword>
<dbReference type="PANTHER" id="PTHR43547:SF2">
    <property type="entry name" value="HYBRID SIGNAL TRANSDUCTION HISTIDINE KINASE C"/>
    <property type="match status" value="1"/>
</dbReference>
<evidence type="ECO:0000256" key="3">
    <source>
        <dbReference type="ARBA" id="ARBA00022553"/>
    </source>
</evidence>
<dbReference type="SMART" id="SM00387">
    <property type="entry name" value="HATPase_c"/>
    <property type="match status" value="1"/>
</dbReference>
<name>A0ABX7FIT6_BRECH</name>
<dbReference type="Pfam" id="PF00072">
    <property type="entry name" value="Response_reg"/>
    <property type="match status" value="1"/>
</dbReference>
<dbReference type="EMBL" id="CP069127">
    <property type="protein sequence ID" value="QRG65182.1"/>
    <property type="molecule type" value="Genomic_DNA"/>
</dbReference>
<dbReference type="PROSITE" id="PS50109">
    <property type="entry name" value="HIS_KIN"/>
    <property type="match status" value="1"/>
</dbReference>
<keyword evidence="11" id="KW-0804">Transcription</keyword>
<dbReference type="PROSITE" id="PS51755">
    <property type="entry name" value="OMPR_PHOB"/>
    <property type="match status" value="1"/>
</dbReference>
<evidence type="ECO:0000256" key="1">
    <source>
        <dbReference type="ARBA" id="ARBA00000085"/>
    </source>
</evidence>
<dbReference type="Gene3D" id="1.10.10.10">
    <property type="entry name" value="Winged helix-like DNA-binding domain superfamily/Winged helix DNA-binding domain"/>
    <property type="match status" value="1"/>
</dbReference>
<evidence type="ECO:0000256" key="6">
    <source>
        <dbReference type="ARBA" id="ARBA00022777"/>
    </source>
</evidence>
<keyword evidence="14" id="KW-0472">Membrane</keyword>
<dbReference type="Gene3D" id="1.10.287.130">
    <property type="match status" value="1"/>
</dbReference>
<dbReference type="Pfam" id="PF00486">
    <property type="entry name" value="Trans_reg_C"/>
    <property type="match status" value="1"/>
</dbReference>
<protein>
    <recommendedName>
        <fullName evidence="2">histidine kinase</fullName>
        <ecNumber evidence="2">2.7.13.3</ecNumber>
    </recommendedName>
</protein>
<sequence>MRVLLAEDQLLLGKIIAHMLEEKGGHDVTWVTNGQEAYNLIIDSYYDVLVLDWMMPQKDGVTLCKELREQGYSGAILMLTAKDTLEERIEGLDAGADDYLVKPFESDELLARLRALSRRNFAPIQEDIIEVKGIRMNRSKQSITRDGEEIQLTGREFALLDLLVRNQGTVLTRDLILDRIWGGEMEVASNSVDVYITLLRKKIDAPSQKTLIRSIRGWGTSLKNHNRELFRGTRKRLTIINSVMLMVFLLLFIIGTFGLLFSIFYNEQKLELKALTQQEVEESQTVAPGETKPDHANSANQGMYFNYFLKENGVLLVGDEFAPDMREAIIGYAKGWKPNIVEIKYKTIVNQQKSELHVLIAAQNVYHDGHLMGTVYFGKDVSYLWSMFQWLLVVLLGMSVLFLGVAIMTGQFLTRRAMKPILRSYELQRDFLADASHELRTPISILKSGLEVIGMEDGDKLSAFSQELLQDLQKEAKSAAKMVGDLLLLARTDSGVQEISMETFDFSVMAGQVIRLIQGFAQSRQIRLHLHVQDSIMLHADQERIKQLLYILLDNAVKYTLEQGEITLTVKTTTVDYKPKLCIMVKDTGIGIESDDLSQIFHRFYRADKNRSRQSGGTGLGLSIAKWIIDAHRGTIHVESVSGVGSTFTVFLPIK</sequence>
<evidence type="ECO:0000256" key="10">
    <source>
        <dbReference type="ARBA" id="ARBA00023125"/>
    </source>
</evidence>
<dbReference type="InterPro" id="IPR036890">
    <property type="entry name" value="HATPase_C_sf"/>
</dbReference>
<dbReference type="InterPro" id="IPR036097">
    <property type="entry name" value="HisK_dim/P_sf"/>
</dbReference>
<keyword evidence="3 12" id="KW-0597">Phosphoprotein</keyword>
<keyword evidence="14" id="KW-1133">Transmembrane helix</keyword>
<dbReference type="Gene3D" id="6.10.250.690">
    <property type="match status" value="1"/>
</dbReference>
<feature type="domain" description="Histidine kinase" evidence="15">
    <location>
        <begin position="434"/>
        <end position="655"/>
    </location>
</feature>
<feature type="domain" description="OmpR/PhoB-type" evidence="17">
    <location>
        <begin position="126"/>
        <end position="224"/>
    </location>
</feature>
<evidence type="ECO:0000256" key="7">
    <source>
        <dbReference type="ARBA" id="ARBA00022840"/>
    </source>
</evidence>
<dbReference type="InterPro" id="IPR011006">
    <property type="entry name" value="CheY-like_superfamily"/>
</dbReference>
<evidence type="ECO:0000313" key="18">
    <source>
        <dbReference type="EMBL" id="QRG65182.1"/>
    </source>
</evidence>
<dbReference type="CDD" id="cd00082">
    <property type="entry name" value="HisKA"/>
    <property type="match status" value="1"/>
</dbReference>
<keyword evidence="19" id="KW-1185">Reference proteome</keyword>
<dbReference type="Pfam" id="PF02518">
    <property type="entry name" value="HATPase_c"/>
    <property type="match status" value="1"/>
</dbReference>
<evidence type="ECO:0000256" key="2">
    <source>
        <dbReference type="ARBA" id="ARBA00012438"/>
    </source>
</evidence>
<evidence type="ECO:0000259" key="16">
    <source>
        <dbReference type="PROSITE" id="PS50110"/>
    </source>
</evidence>
<organism evidence="18 19">
    <name type="scientific">Brevibacillus choshinensis</name>
    <dbReference type="NCBI Taxonomy" id="54911"/>
    <lineage>
        <taxon>Bacteria</taxon>
        <taxon>Bacillati</taxon>
        <taxon>Bacillota</taxon>
        <taxon>Bacilli</taxon>
        <taxon>Bacillales</taxon>
        <taxon>Paenibacillaceae</taxon>
        <taxon>Brevibacillus</taxon>
    </lineage>
</organism>
<dbReference type="Pfam" id="PF00512">
    <property type="entry name" value="HisKA"/>
    <property type="match status" value="1"/>
</dbReference>
<dbReference type="Gene3D" id="3.40.50.2300">
    <property type="match status" value="1"/>
</dbReference>
<dbReference type="InterPro" id="IPR001867">
    <property type="entry name" value="OmpR/PhoB-type_DNA-bd"/>
</dbReference>
<dbReference type="EC" id="2.7.13.3" evidence="2"/>
<evidence type="ECO:0000259" key="15">
    <source>
        <dbReference type="PROSITE" id="PS50109"/>
    </source>
</evidence>
<evidence type="ECO:0000256" key="4">
    <source>
        <dbReference type="ARBA" id="ARBA00022679"/>
    </source>
</evidence>
<feature type="domain" description="Response regulatory" evidence="16">
    <location>
        <begin position="2"/>
        <end position="117"/>
    </location>
</feature>
<accession>A0ABX7FIT6</accession>
<dbReference type="InterPro" id="IPR004358">
    <property type="entry name" value="Sig_transdc_His_kin-like_C"/>
</dbReference>
<evidence type="ECO:0000256" key="5">
    <source>
        <dbReference type="ARBA" id="ARBA00022741"/>
    </source>
</evidence>
<dbReference type="PRINTS" id="PR00344">
    <property type="entry name" value="BCTRLSENSOR"/>
</dbReference>
<feature type="transmembrane region" description="Helical" evidence="14">
    <location>
        <begin position="387"/>
        <end position="413"/>
    </location>
</feature>
<dbReference type="InterPro" id="IPR005467">
    <property type="entry name" value="His_kinase_dom"/>
</dbReference>
<keyword evidence="14" id="KW-0812">Transmembrane</keyword>
<gene>
    <name evidence="18" type="ORF">JNE38_16170</name>
</gene>
<evidence type="ECO:0000256" key="12">
    <source>
        <dbReference type="PROSITE-ProRule" id="PRU00169"/>
    </source>
</evidence>
<dbReference type="InterPro" id="IPR001789">
    <property type="entry name" value="Sig_transdc_resp-reg_receiver"/>
</dbReference>
<feature type="modified residue" description="4-aspartylphosphate" evidence="12">
    <location>
        <position position="52"/>
    </location>
</feature>
<feature type="DNA-binding region" description="OmpR/PhoB-type" evidence="13">
    <location>
        <begin position="126"/>
        <end position="224"/>
    </location>
</feature>
<evidence type="ECO:0000256" key="14">
    <source>
        <dbReference type="SAM" id="Phobius"/>
    </source>
</evidence>
<dbReference type="Gene3D" id="3.30.565.10">
    <property type="entry name" value="Histidine kinase-like ATPase, C-terminal domain"/>
    <property type="match status" value="1"/>
</dbReference>
<dbReference type="PANTHER" id="PTHR43547">
    <property type="entry name" value="TWO-COMPONENT HISTIDINE KINASE"/>
    <property type="match status" value="1"/>
</dbReference>
<proteinExistence type="predicted"/>
<dbReference type="PROSITE" id="PS50110">
    <property type="entry name" value="RESPONSE_REGULATORY"/>
    <property type="match status" value="1"/>
</dbReference>
<keyword evidence="5" id="KW-0547">Nucleotide-binding</keyword>
<dbReference type="SUPFAM" id="SSF52172">
    <property type="entry name" value="CheY-like"/>
    <property type="match status" value="1"/>
</dbReference>
<evidence type="ECO:0000259" key="17">
    <source>
        <dbReference type="PROSITE" id="PS51755"/>
    </source>
</evidence>
<evidence type="ECO:0000256" key="13">
    <source>
        <dbReference type="PROSITE-ProRule" id="PRU01091"/>
    </source>
</evidence>
<dbReference type="SUPFAM" id="SSF55874">
    <property type="entry name" value="ATPase domain of HSP90 chaperone/DNA topoisomerase II/histidine kinase"/>
    <property type="match status" value="1"/>
</dbReference>
<evidence type="ECO:0000313" key="19">
    <source>
        <dbReference type="Proteomes" id="UP000596248"/>
    </source>
</evidence>